<name>A0A9P6N9J3_9BASI</name>
<comment type="caution">
    <text evidence="1">The sequence shown here is derived from an EMBL/GenBank/DDBJ whole genome shotgun (WGS) entry which is preliminary data.</text>
</comment>
<sequence length="78" mass="8733">MVKPADPAVIAAQEAGVAKMMQTMPRPLIDGQPAPRDFEDVEDLTKINQCIARISRKGVMDVRYDHHTKVYLIPDDLT</sequence>
<organism evidence="1 2">
    <name type="scientific">Cronartium quercuum f. sp. fusiforme G11</name>
    <dbReference type="NCBI Taxonomy" id="708437"/>
    <lineage>
        <taxon>Eukaryota</taxon>
        <taxon>Fungi</taxon>
        <taxon>Dikarya</taxon>
        <taxon>Basidiomycota</taxon>
        <taxon>Pucciniomycotina</taxon>
        <taxon>Pucciniomycetes</taxon>
        <taxon>Pucciniales</taxon>
        <taxon>Coleosporiaceae</taxon>
        <taxon>Cronartium</taxon>
    </lineage>
</organism>
<dbReference type="AlphaFoldDB" id="A0A9P6N9J3"/>
<dbReference type="Proteomes" id="UP000886653">
    <property type="component" value="Unassembled WGS sequence"/>
</dbReference>
<reference evidence="1" key="1">
    <citation type="submission" date="2013-11" db="EMBL/GenBank/DDBJ databases">
        <title>Genome sequence of the fusiform rust pathogen reveals effectors for host alternation and coevolution with pine.</title>
        <authorList>
            <consortium name="DOE Joint Genome Institute"/>
            <person name="Smith K."/>
            <person name="Pendleton A."/>
            <person name="Kubisiak T."/>
            <person name="Anderson C."/>
            <person name="Salamov A."/>
            <person name="Aerts A."/>
            <person name="Riley R."/>
            <person name="Clum A."/>
            <person name="Lindquist E."/>
            <person name="Ence D."/>
            <person name="Campbell M."/>
            <person name="Kronenberg Z."/>
            <person name="Feau N."/>
            <person name="Dhillon B."/>
            <person name="Hamelin R."/>
            <person name="Burleigh J."/>
            <person name="Smith J."/>
            <person name="Yandell M."/>
            <person name="Nelson C."/>
            <person name="Grigoriev I."/>
            <person name="Davis J."/>
        </authorList>
    </citation>
    <scope>NUCLEOTIDE SEQUENCE</scope>
    <source>
        <strain evidence="1">G11</strain>
    </source>
</reference>
<gene>
    <name evidence="1" type="ORF">CROQUDRAFT_666074</name>
</gene>
<dbReference type="EMBL" id="MU167531">
    <property type="protein sequence ID" value="KAG0139726.1"/>
    <property type="molecule type" value="Genomic_DNA"/>
</dbReference>
<proteinExistence type="predicted"/>
<evidence type="ECO:0000313" key="2">
    <source>
        <dbReference type="Proteomes" id="UP000886653"/>
    </source>
</evidence>
<keyword evidence="2" id="KW-1185">Reference proteome</keyword>
<accession>A0A9P6N9J3</accession>
<evidence type="ECO:0000313" key="1">
    <source>
        <dbReference type="EMBL" id="KAG0139726.1"/>
    </source>
</evidence>
<protein>
    <submittedName>
        <fullName evidence="1">Uncharacterized protein</fullName>
    </submittedName>
</protein>